<dbReference type="InterPro" id="IPR029058">
    <property type="entry name" value="AB_hydrolase_fold"/>
</dbReference>
<dbReference type="PANTHER" id="PTHR47533:SF6">
    <property type="entry name" value="PROTEIN CBG08091"/>
    <property type="match status" value="1"/>
</dbReference>
<reference evidence="3" key="1">
    <citation type="submission" date="2017-02" db="UniProtKB">
        <authorList>
            <consortium name="WormBaseParasite"/>
        </authorList>
    </citation>
    <scope>IDENTIFICATION</scope>
</reference>
<evidence type="ECO:0000313" key="2">
    <source>
        <dbReference type="Proteomes" id="UP000271162"/>
    </source>
</evidence>
<dbReference type="Pfam" id="PF06342">
    <property type="entry name" value="DUF1057"/>
    <property type="match status" value="1"/>
</dbReference>
<dbReference type="WBParaSite" id="NBR_0001897201-mRNA-1">
    <property type="protein sequence ID" value="NBR_0001897201-mRNA-1"/>
    <property type="gene ID" value="NBR_0001897201"/>
</dbReference>
<dbReference type="Proteomes" id="UP000271162">
    <property type="component" value="Unassembled WGS sequence"/>
</dbReference>
<organism evidence="3">
    <name type="scientific">Nippostrongylus brasiliensis</name>
    <name type="common">Rat hookworm</name>
    <dbReference type="NCBI Taxonomy" id="27835"/>
    <lineage>
        <taxon>Eukaryota</taxon>
        <taxon>Metazoa</taxon>
        <taxon>Ecdysozoa</taxon>
        <taxon>Nematoda</taxon>
        <taxon>Chromadorea</taxon>
        <taxon>Rhabditida</taxon>
        <taxon>Rhabditina</taxon>
        <taxon>Rhabditomorpha</taxon>
        <taxon>Strongyloidea</taxon>
        <taxon>Heligmosomidae</taxon>
        <taxon>Nippostrongylus</taxon>
    </lineage>
</organism>
<protein>
    <submittedName>
        <fullName evidence="3">AB hydrolase-1 domain-containing protein</fullName>
    </submittedName>
</protein>
<evidence type="ECO:0000313" key="1">
    <source>
        <dbReference type="EMBL" id="VDL82702.1"/>
    </source>
</evidence>
<dbReference type="Gene3D" id="3.40.50.1820">
    <property type="entry name" value="alpha/beta hydrolase"/>
    <property type="match status" value="1"/>
</dbReference>
<dbReference type="InterPro" id="IPR010463">
    <property type="entry name" value="DUF1057"/>
</dbReference>
<name>A0A0N4YP01_NIPBR</name>
<proteinExistence type="predicted"/>
<dbReference type="SUPFAM" id="SSF53474">
    <property type="entry name" value="alpha/beta-Hydrolases"/>
    <property type="match status" value="1"/>
</dbReference>
<reference evidence="1 2" key="2">
    <citation type="submission" date="2018-11" db="EMBL/GenBank/DDBJ databases">
        <authorList>
            <consortium name="Pathogen Informatics"/>
        </authorList>
    </citation>
    <scope>NUCLEOTIDE SEQUENCE [LARGE SCALE GENOMIC DNA]</scope>
</reference>
<dbReference type="EMBL" id="UYSL01023806">
    <property type="protein sequence ID" value="VDL82702.1"/>
    <property type="molecule type" value="Genomic_DNA"/>
</dbReference>
<keyword evidence="2" id="KW-1185">Reference proteome</keyword>
<accession>A0A0N4YP01</accession>
<dbReference type="OMA" id="HNDIKYM"/>
<dbReference type="PANTHER" id="PTHR47533">
    <property type="entry name" value="PROTEIN CBG21859"/>
    <property type="match status" value="1"/>
</dbReference>
<gene>
    <name evidence="1" type="ORF">NBR_LOCUS18973</name>
</gene>
<sequence length="279" mass="31685">MPDGGEKAVIVALHGANGSHADFKYLAPELKQHDVRMVMPNFPGHGFTPYDRRVSCENDERNEFVQAILDSLENVTANNLYFIGHSRGGDNALQMATSPKNIKKVRGVVLLNSAGLRVHRGIEPFWKIDYMIRLENLRIFNFIVHPFLYFVYNQLLGLRVPSGAAAAMALRPLCTFAFDRLLPCIDVINKNNQIRFLHAYSGNDFLIQPDISKEFASKLERRVELECTVPDNNDITDRTIKAFSSGYQTVSVNFVNEGHFLQKFRARYLIDVILALIRI</sequence>
<evidence type="ECO:0000313" key="3">
    <source>
        <dbReference type="WBParaSite" id="NBR_0001897201-mRNA-1"/>
    </source>
</evidence>
<dbReference type="ESTHER" id="nipbr-a0a0n4yp01">
    <property type="family name" value="Duf_1057"/>
</dbReference>
<dbReference type="AlphaFoldDB" id="A0A0N4YP01"/>